<gene>
    <name evidence="1" type="ORF">TevJSym_ae00500</name>
</gene>
<reference evidence="1 2" key="1">
    <citation type="journal article" date="2011" name="ISME J.">
        <title>The endosymbionts of the deep-sea tubeworms Riftia pachyptila and Tevnia jerichonana share an identical physiology as revealed by proteogenomic analyses.</title>
        <authorList>
            <person name="Gardebrecht A."/>
            <person name="Markert S."/>
            <person name="Felbeck H."/>
            <person name="Thuermer A."/>
            <person name="Albrecht D."/>
            <person name="Wollherr A."/>
            <person name="Kabisch J."/>
            <person name="Lehmann R."/>
            <person name="Daniel R."/>
            <person name="Liesegang H."/>
            <person name="Hecker M."/>
            <person name="Sievert S.M."/>
            <person name="Schweder T."/>
        </authorList>
    </citation>
    <scope>NUCLEOTIDE SEQUENCE [LARGE SCALE GENOMIC DNA]</scope>
</reference>
<organism evidence="1 2">
    <name type="scientific">endosymbiont of Tevnia jerichonana</name>
    <name type="common">vent Tica</name>
    <dbReference type="NCBI Taxonomy" id="1049564"/>
    <lineage>
        <taxon>Bacteria</taxon>
        <taxon>Pseudomonadati</taxon>
        <taxon>Pseudomonadota</taxon>
        <taxon>Gammaproteobacteria</taxon>
        <taxon>sulfur-oxidizing symbionts</taxon>
    </lineage>
</organism>
<dbReference type="EMBL" id="AFZB01000005">
    <property type="protein sequence ID" value="EGW55193.1"/>
    <property type="molecule type" value="Genomic_DNA"/>
</dbReference>
<evidence type="ECO:0000313" key="2">
    <source>
        <dbReference type="Proteomes" id="UP000005167"/>
    </source>
</evidence>
<proteinExistence type="predicted"/>
<keyword evidence="2" id="KW-1185">Reference proteome</keyword>
<protein>
    <submittedName>
        <fullName evidence="1">Uncharacterized protein</fullName>
    </submittedName>
</protein>
<dbReference type="AlphaFoldDB" id="G2FDA7"/>
<dbReference type="Proteomes" id="UP000005167">
    <property type="component" value="Unassembled WGS sequence"/>
</dbReference>
<comment type="caution">
    <text evidence="1">The sequence shown here is derived from an EMBL/GenBank/DDBJ whole genome shotgun (WGS) entry which is preliminary data.</text>
</comment>
<accession>G2FDA7</accession>
<sequence>MGLARMLRLYFLQHWFSLPDEAVEDAMYDMPLFRRKNRPMLGGGWDRLIYQRSLRMVGRFDFSRTQNDETELGGS</sequence>
<evidence type="ECO:0000313" key="1">
    <source>
        <dbReference type="EMBL" id="EGW55193.1"/>
    </source>
</evidence>
<name>G2FDA7_9GAMM</name>